<accession>A0AAN8NR63</accession>
<dbReference type="EMBL" id="JAWJWE010000037">
    <property type="protein sequence ID" value="KAK6625667.1"/>
    <property type="molecule type" value="Genomic_DNA"/>
</dbReference>
<name>A0AAN8NR63_POLSC</name>
<evidence type="ECO:0000256" key="3">
    <source>
        <dbReference type="PIRSR" id="PIRSR600407-1"/>
    </source>
</evidence>
<evidence type="ECO:0008006" key="6">
    <source>
        <dbReference type="Google" id="ProtNLM"/>
    </source>
</evidence>
<dbReference type="Pfam" id="PF01150">
    <property type="entry name" value="GDA1_CD39"/>
    <property type="match status" value="1"/>
</dbReference>
<proteinExistence type="inferred from homology"/>
<keyword evidence="2" id="KW-0378">Hydrolase</keyword>
<organism evidence="4 5">
    <name type="scientific">Polyplax serrata</name>
    <name type="common">Common mouse louse</name>
    <dbReference type="NCBI Taxonomy" id="468196"/>
    <lineage>
        <taxon>Eukaryota</taxon>
        <taxon>Metazoa</taxon>
        <taxon>Ecdysozoa</taxon>
        <taxon>Arthropoda</taxon>
        <taxon>Hexapoda</taxon>
        <taxon>Insecta</taxon>
        <taxon>Pterygota</taxon>
        <taxon>Neoptera</taxon>
        <taxon>Paraneoptera</taxon>
        <taxon>Psocodea</taxon>
        <taxon>Troctomorpha</taxon>
        <taxon>Phthiraptera</taxon>
        <taxon>Anoplura</taxon>
        <taxon>Polyplacidae</taxon>
        <taxon>Polyplax</taxon>
    </lineage>
</organism>
<dbReference type="PANTHER" id="PTHR11782">
    <property type="entry name" value="ADENOSINE/GUANOSINE DIPHOSPHATASE"/>
    <property type="match status" value="1"/>
</dbReference>
<comment type="caution">
    <text evidence="4">The sequence shown here is derived from an EMBL/GenBank/DDBJ whole genome shotgun (WGS) entry which is preliminary data.</text>
</comment>
<reference evidence="4 5" key="1">
    <citation type="submission" date="2023-10" db="EMBL/GenBank/DDBJ databases">
        <title>Genomes of two closely related lineages of the louse Polyplax serrata with different host specificities.</title>
        <authorList>
            <person name="Martinu J."/>
            <person name="Tarabai H."/>
            <person name="Stefka J."/>
            <person name="Hypsa V."/>
        </authorList>
    </citation>
    <scope>NUCLEOTIDE SEQUENCE [LARGE SCALE GENOMIC DNA]</scope>
    <source>
        <strain evidence="4">HR10_N</strain>
    </source>
</reference>
<dbReference type="InterPro" id="IPR000407">
    <property type="entry name" value="GDA1_CD39_NTPase"/>
</dbReference>
<evidence type="ECO:0000313" key="4">
    <source>
        <dbReference type="EMBL" id="KAK6625667.1"/>
    </source>
</evidence>
<gene>
    <name evidence="4" type="ORF">RUM43_005966</name>
</gene>
<evidence type="ECO:0000256" key="2">
    <source>
        <dbReference type="ARBA" id="ARBA00022801"/>
    </source>
</evidence>
<feature type="active site" description="Proton acceptor" evidence="3">
    <location>
        <position position="171"/>
    </location>
</feature>
<dbReference type="AlphaFoldDB" id="A0AAN8NR63"/>
<dbReference type="Proteomes" id="UP001372834">
    <property type="component" value="Unassembled WGS sequence"/>
</dbReference>
<comment type="similarity">
    <text evidence="1">Belongs to the GDA1/CD39 NTPase family.</text>
</comment>
<dbReference type="Gene3D" id="3.30.420.150">
    <property type="entry name" value="Exopolyphosphatase. Domain 2"/>
    <property type="match status" value="1"/>
</dbReference>
<evidence type="ECO:0000256" key="1">
    <source>
        <dbReference type="ARBA" id="ARBA00009283"/>
    </source>
</evidence>
<dbReference type="Gene3D" id="3.30.420.40">
    <property type="match status" value="1"/>
</dbReference>
<sequence>MSDILNYKTKSGGIRAYIHIILWSCCNAFQSTFIDKLGYAVGLRRYVYSVVIHGGSTGTRLYCYGFYTTRSYRSLKLDKVSQWTYTPPLHEFANNPSQALNGLTDLVNKAKAEIPKSQWADTSIVLMATTGVLNLPRSKSTVLLTVLKQYLRTTGFRASYDCVTLLDGDDEGLLSWFSLNLLLDRLHAKEPQTVAIADMGGMTVSVGFVPRGNNVLPREQYRHLTGMRIYQHKFEVYSQGYSNYGLNEFRIKVLLAGGRTGSVCISPLIDTEWVYNNIRYNIRGVRRANQVGVYNPSFNMTMATKYTSPVVDYLKCERLVMNMVSQLERPPTLKGTELYITSAFFHRLSEGNALPPTGSSFRTFINSVRILLTVFHNGGRTNINEIIYRAKIKCQETRKDEPFLCLDMIYMYVLLRDVFGYSQGDTIYTYEELYGKKINYGLGAAFLNLQTQILPREKYNNTITDDW</sequence>
<dbReference type="PANTHER" id="PTHR11782:SF127">
    <property type="entry name" value="NTPASE, ISOFORM F"/>
    <property type="match status" value="1"/>
</dbReference>
<dbReference type="GO" id="GO:0016787">
    <property type="term" value="F:hydrolase activity"/>
    <property type="evidence" value="ECO:0007669"/>
    <property type="project" value="UniProtKB-KW"/>
</dbReference>
<evidence type="ECO:0000313" key="5">
    <source>
        <dbReference type="Proteomes" id="UP001372834"/>
    </source>
</evidence>
<protein>
    <recommendedName>
        <fullName evidence="6">Ectonucleoside triphosphate diphosphohydrolase 5</fullName>
    </recommendedName>
</protein>